<accession>A0A7C8IVR4</accession>
<dbReference type="OrthoDB" id="194358at2759"/>
<reference evidence="5 6" key="1">
    <citation type="submission" date="2019-12" db="EMBL/GenBank/DDBJ databases">
        <title>Draft genome sequence of the ascomycete Xylaria multiplex DSM 110363.</title>
        <authorList>
            <person name="Buettner E."/>
            <person name="Kellner H."/>
        </authorList>
    </citation>
    <scope>NUCLEOTIDE SEQUENCE [LARGE SCALE GENOMIC DNA]</scope>
    <source>
        <strain evidence="5 6">DSM 110363</strain>
    </source>
</reference>
<dbReference type="SUPFAM" id="SSF51905">
    <property type="entry name" value="FAD/NAD(P)-binding domain"/>
    <property type="match status" value="1"/>
</dbReference>
<dbReference type="SUPFAM" id="SSF50129">
    <property type="entry name" value="GroES-like"/>
    <property type="match status" value="1"/>
</dbReference>
<dbReference type="InParanoid" id="A0A7C8IVR4"/>
<dbReference type="InterPro" id="IPR036188">
    <property type="entry name" value="FAD/NAD-bd_sf"/>
</dbReference>
<gene>
    <name evidence="5" type="ORF">GQX73_g153</name>
</gene>
<sequence length="2909" mass="322593">MPLYTQLPSGLDTVDVVIAGGGTAGCIVASRLSDADPKLSILVIEQGLDSHGDPTVTFPAMYIAHMAPDSPRMQLVKGNKSTALDNREPIVPVAKSLGGGSSVNMLMYSRIQESDAEAWQAPGWSPDEMLRLMKKLETYHGDGREQQHGFDGPIQVSSGTYSSSRLVEAFIAASAQVGWEEIQDLGDLNTNNGVQRALRYISPDGKRQDTASCYLYPRLQDGNHPNLHVLVQSRVVKVLFNETKNADGVVYAPAQSSELRTVKATKMVIVSSGACGTPLILERSGVGDPTVLTRAGIEVVAQVPGVGATYDDHHVASAPYYSSLDTRETLDGFVNGKFDIPALMGSNDEILGWNGLEVTGKLRPDVSDIASLGPDFEAEWNQTFANNPNRPMVGLTLIAGNAGDPSKAPIGQYFTHSVFNLYPSSTGHIHVTGPNMDDPLDFDPAILTDKASVDIKKCIWAYKAQREIARRMSVYRGELAAFHPKFATDSKAACVKLQEPPSLSVEKIEYSAEDDAAIEEWLRGNIATTWHSAGTCKMLPLDKNGVVDTNLSVHNVTGLKIADVSIIPHNVGAHTNNIAMVIGEKAAEIVIEELGLSQYIFIGHSAAVQTVPRSYLQDEWGAVNFKAISLNPTDWKHIDYGIAEHGCRLGCDYSGTIQDVGKAVSKFKSGDRIAGFVHAGDRLNYENGAFADTIIAKPHAAFHTPGTMSYSEAATMGVALATTSPFTSAMDPLSVAGTIAGLVTLADAVFRGVYKYYTTASDAYEEIKKLANQLQSFAKVLHSIKLLATALRQDSTPTTLQMTHVSDATKLFKEIQSRLDKPMSKMNSSKLGNIQQSLKWPFTKTRTKELSNKLTQQQQTISLALQADSLSNLVELLGNDKDIKKKLSSVQVGVENLQMLTRVEVNAERQRILDFFLKMNPQPHLDTSRKLRHPGTGTWLTESLQFEQWIETAGSKIWLTGIPGAGKTVLAGAVIQKALEKGKNSPRVGVAFFFCDYKDEKAILLSNIVGSMTAQFACQDDKAFDELKKLYKSLHPSNGLTKDADPYLLQDCLNKIFNNFDQVILVVDGLDECGDNTDEVTVALANIANYSTNVTMALVSRDEYNIDIKLRPSFSKIPIGARKEDILLYVASEIDRRVKDGRLRISNVNIKDEILTRLPDDADGMFRWVTCQLDYICRCPTDADRRVALKELPPTLDATYERMLRRIHNGHPRARRIVQKCLQLLAVKWVTWDMLDLCHAISVPDTLNATLDKSGLVTEEDISYLCSSFIRKSEDGRAFKFSHFTVREFLERETLLKDHELTSYHLSKPICNATMCQQILRYLQLRNFYHIPDVDKGGQIEHALQRNQEFPFYAPATVFWIAALRHTPQEPYCLELAKCLFDPRKNPSFISWAVQFLLLRASSVVLDPTFRPIHLAAVLDLPEICEYLLEVDPKWNTVSMVGSPLTCSIGGLFCLTGSLPQALRDDSELYWAMELAYATHRPGQVTIMLREAGCNMQDPPNQLGERSLMEGAIFSAIASLDFSPVSSLISTCWIISGEEATLFEKSMEFLIRNYPNGYLVGPNTHHSQLTASFLNLITSLNNYGVFESDHGFRMCFAAWNTAIELKCNFVKDINLMDTRITLSLDALVRKCEVAISKDDIEQMRRYLEDVRITGPEIRDDGTKECGYSPLRGAILDDSVKVVRLLVSRGYSLTNPFSDSLLPIHEAWGCREDMFRLILESGASHLDCNAEGNSSWHLAASKLKCDTLSVLLKLTGAEKISALQMQNEQGFTPLTLAIHESIEVLSDPEDSEAYYDFDSDGYATIELLLNACGCDVLCWRCAGSPWHLAAQSGSVAAIRRLKEIGFPLDTITEGQCTPLHVLNCLASKECVELLKTLFPTANGVLYQSRTPVQRFMHDCIAQGIVPHPGVIESLADTGIAANTLQTHCDLWDYFFTNIIHFEVPFKGDIVSSFDSIIAEILQMKAIEAYEELKGQSATIPLFSSLLSNRFICRIRNDDLETIMSRTRLLPSACVATQTIEYVKYLINVVGTEIKDKRWKFAKAILILLDKGVRIDLRSGSSSILEEACKSLECGERAGVEGMTTTSSYEVECGVFADIVDRASLELLNTPQPEAGGYLETLACEGYHYGSSWMIEKLVSKGLDPNILSVGLSQCSLLVECLYHPATPAALSLLELGANPILRENSCNLNALHAAALRGQLEFLKRLWSKFQANPTAFPWQETANVHTKRAHLRQQFVSVNALHMATIEGHLSCLQFLISNDLVSDVKSTTAEGYHCLHFAAIRGSREFIDYLCSLGLDINQPADDGSLPIHFAVRSRDESAVQTLVELGSTTHADGVGMTPQMYAEKLGYSKIRNLLENCQNNTQAYVTGRAMCGQNKGLKPLLQTLESAIEEGSLETCNSLYSQGVPLHMSMPSCGGCSPLIKAIGWKQQDTTRWLLEKRTSVLHNACNRHGKLSTLELAVQNQWLAPYLLQILDICLDTACDLDSVGEPIFWAALSRNHTALILIVKHIRQNLERYRSPKANVLADIVNRRHEDRTPLHKATYHGDVDAVKILLGAGADVDALDEWNRTPVQLTNNPRVAAHLVAAGSKGGWLDVTSLRWAMNEHHYVATSCLGFFRKRMGEHWMGGSRNLSGYIDAMSFPRITPEFLSRFSQYGADPNWEHYGGRTPIHLALCEDESISYLLCLRQIVDCKPFPWHTLLYPLQGLPWINGHWRLFKRRIPFKDLQRIMNLHPDQGRSPLCRAAAIDALDIIDRYLGMGAKIDFEGSSYGSALMAACANCRLKAVKHLVRRGASIVYHGELGLTSAIEMANGHEKIRHWLLVGQFTEQAKLEFCTSQDPINAPPVRDWSGIQEQLMRLTGSRKRQPEESLRSYISRLSRIRRAMRGRALPLHQRDPLTGLSNVVRYQI</sequence>
<comment type="caution">
    <text evidence="5">The sequence shown here is derived from an EMBL/GenBank/DDBJ whole genome shotgun (WGS) entry which is preliminary data.</text>
</comment>
<name>A0A7C8IVR4_9PEZI</name>
<dbReference type="SUPFAM" id="SSF52540">
    <property type="entry name" value="P-loop containing nucleoside triphosphate hydrolases"/>
    <property type="match status" value="1"/>
</dbReference>
<dbReference type="SMART" id="SM00248">
    <property type="entry name" value="ANK"/>
    <property type="match status" value="15"/>
</dbReference>
<keyword evidence="2" id="KW-0677">Repeat</keyword>
<evidence type="ECO:0000259" key="4">
    <source>
        <dbReference type="PROSITE" id="PS00624"/>
    </source>
</evidence>
<dbReference type="InterPro" id="IPR012132">
    <property type="entry name" value="GMC_OxRdtase"/>
</dbReference>
<dbReference type="PROSITE" id="PS00624">
    <property type="entry name" value="GMC_OXRED_2"/>
    <property type="match status" value="1"/>
</dbReference>
<dbReference type="Pfam" id="PF08240">
    <property type="entry name" value="ADH_N"/>
    <property type="match status" value="1"/>
</dbReference>
<dbReference type="SUPFAM" id="SSF54373">
    <property type="entry name" value="FAD-linked reductases, C-terminal domain"/>
    <property type="match status" value="1"/>
</dbReference>
<dbReference type="InterPro" id="IPR013154">
    <property type="entry name" value="ADH-like_N"/>
</dbReference>
<dbReference type="PROSITE" id="PS50088">
    <property type="entry name" value="ANK_REPEAT"/>
    <property type="match status" value="3"/>
</dbReference>
<evidence type="ECO:0000256" key="2">
    <source>
        <dbReference type="ARBA" id="ARBA00022737"/>
    </source>
</evidence>
<dbReference type="InterPro" id="IPR036770">
    <property type="entry name" value="Ankyrin_rpt-contain_sf"/>
</dbReference>
<dbReference type="PANTHER" id="PTHR11552">
    <property type="entry name" value="GLUCOSE-METHANOL-CHOLINE GMC OXIDOREDUCTASE"/>
    <property type="match status" value="1"/>
</dbReference>
<dbReference type="Pfam" id="PF24883">
    <property type="entry name" value="NPHP3_N"/>
    <property type="match status" value="1"/>
</dbReference>
<feature type="repeat" description="ANK" evidence="3">
    <location>
        <begin position="2304"/>
        <end position="2336"/>
    </location>
</feature>
<dbReference type="SUPFAM" id="SSF48403">
    <property type="entry name" value="Ankyrin repeat"/>
    <property type="match status" value="4"/>
</dbReference>
<dbReference type="Gene3D" id="3.50.50.60">
    <property type="entry name" value="FAD/NAD(P)-binding domain"/>
    <property type="match status" value="1"/>
</dbReference>
<dbReference type="Pfam" id="PF12796">
    <property type="entry name" value="Ank_2"/>
    <property type="match status" value="1"/>
</dbReference>
<evidence type="ECO:0000313" key="6">
    <source>
        <dbReference type="Proteomes" id="UP000481858"/>
    </source>
</evidence>
<dbReference type="Gene3D" id="3.40.50.300">
    <property type="entry name" value="P-loop containing nucleotide triphosphate hydrolases"/>
    <property type="match status" value="1"/>
</dbReference>
<organism evidence="5 6">
    <name type="scientific">Xylaria multiplex</name>
    <dbReference type="NCBI Taxonomy" id="323545"/>
    <lineage>
        <taxon>Eukaryota</taxon>
        <taxon>Fungi</taxon>
        <taxon>Dikarya</taxon>
        <taxon>Ascomycota</taxon>
        <taxon>Pezizomycotina</taxon>
        <taxon>Sordariomycetes</taxon>
        <taxon>Xylariomycetidae</taxon>
        <taxon>Xylariales</taxon>
        <taxon>Xylariaceae</taxon>
        <taxon>Xylaria</taxon>
    </lineage>
</organism>
<protein>
    <recommendedName>
        <fullName evidence="4">Glucose-methanol-choline oxidoreductase N-terminal domain-containing protein</fullName>
    </recommendedName>
</protein>
<dbReference type="PANTHER" id="PTHR11552:SF78">
    <property type="entry name" value="GLUCOSE-METHANOL-CHOLINE OXIDOREDUCTASE N-TERMINAL DOMAIN-CONTAINING PROTEIN"/>
    <property type="match status" value="1"/>
</dbReference>
<feature type="repeat" description="ANK" evidence="3">
    <location>
        <begin position="2271"/>
        <end position="2303"/>
    </location>
</feature>
<dbReference type="Pfam" id="PF00023">
    <property type="entry name" value="Ank"/>
    <property type="match status" value="1"/>
</dbReference>
<dbReference type="InterPro" id="IPR007867">
    <property type="entry name" value="GMC_OxRtase_C"/>
</dbReference>
<evidence type="ECO:0000256" key="3">
    <source>
        <dbReference type="PROSITE-ProRule" id="PRU00023"/>
    </source>
</evidence>
<keyword evidence="6" id="KW-1185">Reference proteome</keyword>
<dbReference type="GO" id="GO:0050660">
    <property type="term" value="F:flavin adenine dinucleotide binding"/>
    <property type="evidence" value="ECO:0007669"/>
    <property type="project" value="InterPro"/>
</dbReference>
<dbReference type="Gene3D" id="3.30.560.10">
    <property type="entry name" value="Glucose Oxidase, domain 3"/>
    <property type="match status" value="1"/>
</dbReference>
<evidence type="ECO:0000313" key="5">
    <source>
        <dbReference type="EMBL" id="KAF2973529.1"/>
    </source>
</evidence>
<dbReference type="Gene3D" id="3.90.180.10">
    <property type="entry name" value="Medium-chain alcohol dehydrogenases, catalytic domain"/>
    <property type="match status" value="1"/>
</dbReference>
<dbReference type="InterPro" id="IPR002110">
    <property type="entry name" value="Ankyrin_rpt"/>
</dbReference>
<dbReference type="Pfam" id="PF00732">
    <property type="entry name" value="GMC_oxred_N"/>
    <property type="match status" value="1"/>
</dbReference>
<dbReference type="PROSITE" id="PS50297">
    <property type="entry name" value="ANK_REP_REGION"/>
    <property type="match status" value="3"/>
</dbReference>
<feature type="repeat" description="ANK" evidence="3">
    <location>
        <begin position="2534"/>
        <end position="2566"/>
    </location>
</feature>
<comment type="similarity">
    <text evidence="1">Belongs to the GMC oxidoreductase family.</text>
</comment>
<keyword evidence="3" id="KW-0040">ANK repeat</keyword>
<dbReference type="InterPro" id="IPR000172">
    <property type="entry name" value="GMC_OxRdtase_N"/>
</dbReference>
<dbReference type="Gene3D" id="1.25.40.20">
    <property type="entry name" value="Ankyrin repeat-containing domain"/>
    <property type="match status" value="4"/>
</dbReference>
<dbReference type="EMBL" id="WUBL01000001">
    <property type="protein sequence ID" value="KAF2973529.1"/>
    <property type="molecule type" value="Genomic_DNA"/>
</dbReference>
<proteinExistence type="inferred from homology"/>
<feature type="domain" description="Glucose-methanol-choline oxidoreductase N-terminal" evidence="4">
    <location>
        <begin position="273"/>
        <end position="287"/>
    </location>
</feature>
<dbReference type="InterPro" id="IPR011032">
    <property type="entry name" value="GroES-like_sf"/>
</dbReference>
<dbReference type="InterPro" id="IPR056884">
    <property type="entry name" value="NPHP3-like_N"/>
</dbReference>
<dbReference type="InterPro" id="IPR027417">
    <property type="entry name" value="P-loop_NTPase"/>
</dbReference>
<dbReference type="GO" id="GO:0016614">
    <property type="term" value="F:oxidoreductase activity, acting on CH-OH group of donors"/>
    <property type="evidence" value="ECO:0007669"/>
    <property type="project" value="InterPro"/>
</dbReference>
<dbReference type="Proteomes" id="UP000481858">
    <property type="component" value="Unassembled WGS sequence"/>
</dbReference>
<evidence type="ECO:0000256" key="1">
    <source>
        <dbReference type="ARBA" id="ARBA00010790"/>
    </source>
</evidence>
<dbReference type="Pfam" id="PF05199">
    <property type="entry name" value="GMC_oxred_C"/>
    <property type="match status" value="1"/>
</dbReference>